<dbReference type="Gene3D" id="1.20.1280.50">
    <property type="match status" value="1"/>
</dbReference>
<name>A0A166BXW1_9AGAM</name>
<evidence type="ECO:0000313" key="1">
    <source>
        <dbReference type="EMBL" id="KZP13084.1"/>
    </source>
</evidence>
<accession>A0A166BXW1</accession>
<dbReference type="AlphaFoldDB" id="A0A166BXW1"/>
<sequence>MTTDDPPNKHQPDTIDDELAHFRANLRSLDGEIAKTQKHPLKLQAKRASSQNSVDELGSAHIRRLPTELLVRVFMLTLPMEPSLCHPGAAPLVLGQVCRLWRAVSRSTPLLWSTIRIEAIKTEEYRVAVLEWLERSCRCPLTVYVEPDGPKWEILAGIAARIAHLDIEVDHDEVGQLFSSDGCDSLDSLQSLHIEITDCWECDFEGLQVDLGTRAPQLARVYVGGGPTFQHLILPTIQITICDICVGDTTSFMLFFQEAVNLVDCTIRVWDPFRGDVSPQSPVRHTKLEKLTIRDFQSANRNVLASILPCMDLASLREFRWDNRDIFGQYGQDWPIAIFLDFLSRSGCTLSTLWIGCGPADDDILQYLLEVPSVVDLAINLGMHCTCSRKLMRALTLGSHSEPEGKYLVPNVEHLRICGAWSQCEEMMQAIESRFGAVGYTPEGKRLKRVSLVPSLVYNNRLGHTQGRLDKCVREGLLYDLDFSVE</sequence>
<dbReference type="SUPFAM" id="SSF81383">
    <property type="entry name" value="F-box domain"/>
    <property type="match status" value="1"/>
</dbReference>
<keyword evidence="2" id="KW-1185">Reference proteome</keyword>
<organism evidence="1 2">
    <name type="scientific">Athelia psychrophila</name>
    <dbReference type="NCBI Taxonomy" id="1759441"/>
    <lineage>
        <taxon>Eukaryota</taxon>
        <taxon>Fungi</taxon>
        <taxon>Dikarya</taxon>
        <taxon>Basidiomycota</taxon>
        <taxon>Agaricomycotina</taxon>
        <taxon>Agaricomycetes</taxon>
        <taxon>Agaricomycetidae</taxon>
        <taxon>Atheliales</taxon>
        <taxon>Atheliaceae</taxon>
        <taxon>Athelia</taxon>
    </lineage>
</organism>
<dbReference type="Proteomes" id="UP000076532">
    <property type="component" value="Unassembled WGS sequence"/>
</dbReference>
<proteinExistence type="predicted"/>
<gene>
    <name evidence="1" type="ORF">FIBSPDRAFT_936556</name>
</gene>
<dbReference type="EMBL" id="KV417638">
    <property type="protein sequence ID" value="KZP13084.1"/>
    <property type="molecule type" value="Genomic_DNA"/>
</dbReference>
<dbReference type="InterPro" id="IPR036047">
    <property type="entry name" value="F-box-like_dom_sf"/>
</dbReference>
<protein>
    <submittedName>
        <fullName evidence="1">Uncharacterized protein</fullName>
    </submittedName>
</protein>
<dbReference type="OrthoDB" id="2269034at2759"/>
<evidence type="ECO:0000313" key="2">
    <source>
        <dbReference type="Proteomes" id="UP000076532"/>
    </source>
</evidence>
<reference evidence="1 2" key="1">
    <citation type="journal article" date="2016" name="Mol. Biol. Evol.">
        <title>Comparative Genomics of Early-Diverging Mushroom-Forming Fungi Provides Insights into the Origins of Lignocellulose Decay Capabilities.</title>
        <authorList>
            <person name="Nagy L.G."/>
            <person name="Riley R."/>
            <person name="Tritt A."/>
            <person name="Adam C."/>
            <person name="Daum C."/>
            <person name="Floudas D."/>
            <person name="Sun H."/>
            <person name="Yadav J.S."/>
            <person name="Pangilinan J."/>
            <person name="Larsson K.H."/>
            <person name="Matsuura K."/>
            <person name="Barry K."/>
            <person name="Labutti K."/>
            <person name="Kuo R."/>
            <person name="Ohm R.A."/>
            <person name="Bhattacharya S.S."/>
            <person name="Shirouzu T."/>
            <person name="Yoshinaga Y."/>
            <person name="Martin F.M."/>
            <person name="Grigoriev I.V."/>
            <person name="Hibbett D.S."/>
        </authorList>
    </citation>
    <scope>NUCLEOTIDE SEQUENCE [LARGE SCALE GENOMIC DNA]</scope>
    <source>
        <strain evidence="1 2">CBS 109695</strain>
    </source>
</reference>